<dbReference type="InterPro" id="IPR031337">
    <property type="entry name" value="KDPG/KHG_AS_1"/>
</dbReference>
<dbReference type="InterPro" id="IPR000887">
    <property type="entry name" value="Aldlse_KDPG_KHG"/>
</dbReference>
<evidence type="ECO:0000256" key="7">
    <source>
        <dbReference type="ARBA" id="ARBA00023270"/>
    </source>
</evidence>
<evidence type="ECO:0000313" key="9">
    <source>
        <dbReference type="EMBL" id="MFD1806362.1"/>
    </source>
</evidence>
<protein>
    <recommendedName>
        <fullName evidence="5">2-dehydro-3-deoxy-phosphogluconate aldolase</fullName>
        <ecNumber evidence="5">4.1.2.14</ecNumber>
    </recommendedName>
</protein>
<dbReference type="Pfam" id="PF01081">
    <property type="entry name" value="Aldolase"/>
    <property type="match status" value="1"/>
</dbReference>
<sequence>MRYTNAQLLEKLRQLRIVPVIALEQAEDIVPLADTLVNNGLPVAEITFRSAVASQAIALLREKQPDILIAAGTVLTAEQVVQAKNTGADCIVTPGFNPKIVQLCQDLDLPIIPGVNNPMAIEAALEMGIRAVKFFPAQASGGVNMIKALLGPYSMLQIMPTGGINLDNLQDYLAIPNVMACGGSWFVESALIKAKNWSEIRRLTREVVDLIS</sequence>
<keyword evidence="7" id="KW-0704">Schiff base</keyword>
<accession>A0ABW4NUQ9</accession>
<dbReference type="Proteomes" id="UP001597420">
    <property type="component" value="Unassembled WGS sequence"/>
</dbReference>
<comment type="similarity">
    <text evidence="3">Belongs to the KHG/KDPG aldolase family.</text>
</comment>
<evidence type="ECO:0000256" key="3">
    <source>
        <dbReference type="ARBA" id="ARBA00006906"/>
    </source>
</evidence>
<dbReference type="NCBIfam" id="NF004325">
    <property type="entry name" value="PRK05718.1"/>
    <property type="match status" value="1"/>
</dbReference>
<evidence type="ECO:0000256" key="8">
    <source>
        <dbReference type="ARBA" id="ARBA00023277"/>
    </source>
</evidence>
<dbReference type="InterPro" id="IPR013785">
    <property type="entry name" value="Aldolase_TIM"/>
</dbReference>
<dbReference type="PANTHER" id="PTHR30246">
    <property type="entry name" value="2-KETO-3-DEOXY-6-PHOSPHOGLUCONATE ALDOLASE"/>
    <property type="match status" value="1"/>
</dbReference>
<dbReference type="CDD" id="cd00452">
    <property type="entry name" value="KDPG_aldolase"/>
    <property type="match status" value="1"/>
</dbReference>
<dbReference type="RefSeq" id="WP_101776120.1">
    <property type="nucleotide sequence ID" value="NZ_JAUNLA010000018.1"/>
</dbReference>
<organism evidence="9 10">
    <name type="scientific">Pasteurella oralis</name>
    <dbReference type="NCBI Taxonomy" id="1071947"/>
    <lineage>
        <taxon>Bacteria</taxon>
        <taxon>Pseudomonadati</taxon>
        <taxon>Pseudomonadota</taxon>
        <taxon>Gammaproteobacteria</taxon>
        <taxon>Pasteurellales</taxon>
        <taxon>Pasteurellaceae</taxon>
        <taxon>Pasteurella</taxon>
    </lineage>
</organism>
<dbReference type="PROSITE" id="PS00160">
    <property type="entry name" value="ALDOLASE_KDPG_KHG_2"/>
    <property type="match status" value="1"/>
</dbReference>
<dbReference type="EC" id="4.1.2.14" evidence="5"/>
<reference evidence="10" key="1">
    <citation type="journal article" date="2019" name="Int. J. Syst. Evol. Microbiol.">
        <title>The Global Catalogue of Microorganisms (GCM) 10K type strain sequencing project: providing services to taxonomists for standard genome sequencing and annotation.</title>
        <authorList>
            <consortium name="The Broad Institute Genomics Platform"/>
            <consortium name="The Broad Institute Genome Sequencing Center for Infectious Disease"/>
            <person name="Wu L."/>
            <person name="Ma J."/>
        </authorList>
    </citation>
    <scope>NUCLEOTIDE SEQUENCE [LARGE SCALE GENOMIC DNA]</scope>
    <source>
        <strain evidence="10">CCM 7950</strain>
    </source>
</reference>
<name>A0ABW4NUQ9_9PAST</name>
<evidence type="ECO:0000256" key="4">
    <source>
        <dbReference type="ARBA" id="ARBA00011233"/>
    </source>
</evidence>
<keyword evidence="10" id="KW-1185">Reference proteome</keyword>
<gene>
    <name evidence="9" type="ORF">ACFSAV_08300</name>
</gene>
<dbReference type="EMBL" id="JBHUFP010000010">
    <property type="protein sequence ID" value="MFD1806362.1"/>
    <property type="molecule type" value="Genomic_DNA"/>
</dbReference>
<comment type="pathway">
    <text evidence="2">Carbohydrate acid metabolism; 2-dehydro-3-deoxy-D-gluconate degradation; D-glyceraldehyde 3-phosphate and pyruvate from 2-dehydro-3-deoxy-D-gluconate: step 2/2.</text>
</comment>
<comment type="catalytic activity">
    <reaction evidence="1">
        <text>2-dehydro-3-deoxy-6-phospho-D-gluconate = D-glyceraldehyde 3-phosphate + pyruvate</text>
        <dbReference type="Rhea" id="RHEA:17089"/>
        <dbReference type="ChEBI" id="CHEBI:15361"/>
        <dbReference type="ChEBI" id="CHEBI:57569"/>
        <dbReference type="ChEBI" id="CHEBI:59776"/>
        <dbReference type="EC" id="4.1.2.14"/>
    </reaction>
</comment>
<keyword evidence="8" id="KW-0119">Carbohydrate metabolism</keyword>
<evidence type="ECO:0000313" key="10">
    <source>
        <dbReference type="Proteomes" id="UP001597420"/>
    </source>
</evidence>
<keyword evidence="6 9" id="KW-0456">Lyase</keyword>
<dbReference type="InterPro" id="IPR031338">
    <property type="entry name" value="KDPG/KHG_AS_2"/>
</dbReference>
<evidence type="ECO:0000256" key="6">
    <source>
        <dbReference type="ARBA" id="ARBA00023239"/>
    </source>
</evidence>
<dbReference type="GO" id="GO:0008675">
    <property type="term" value="F:2-dehydro-3-deoxy-phosphogluconate aldolase activity"/>
    <property type="evidence" value="ECO:0007669"/>
    <property type="project" value="UniProtKB-EC"/>
</dbReference>
<evidence type="ECO:0000256" key="2">
    <source>
        <dbReference type="ARBA" id="ARBA00004736"/>
    </source>
</evidence>
<dbReference type="PANTHER" id="PTHR30246:SF1">
    <property type="entry name" value="2-DEHYDRO-3-DEOXY-6-PHOSPHOGALACTONATE ALDOLASE-RELATED"/>
    <property type="match status" value="1"/>
</dbReference>
<proteinExistence type="inferred from homology"/>
<dbReference type="Gene3D" id="3.20.20.70">
    <property type="entry name" value="Aldolase class I"/>
    <property type="match status" value="1"/>
</dbReference>
<evidence type="ECO:0000256" key="1">
    <source>
        <dbReference type="ARBA" id="ARBA00000654"/>
    </source>
</evidence>
<dbReference type="PROSITE" id="PS00159">
    <property type="entry name" value="ALDOLASE_KDPG_KHG_1"/>
    <property type="match status" value="1"/>
</dbReference>
<evidence type="ECO:0000256" key="5">
    <source>
        <dbReference type="ARBA" id="ARBA00013063"/>
    </source>
</evidence>
<dbReference type="SUPFAM" id="SSF51569">
    <property type="entry name" value="Aldolase"/>
    <property type="match status" value="1"/>
</dbReference>
<comment type="caution">
    <text evidence="9">The sequence shown here is derived from an EMBL/GenBank/DDBJ whole genome shotgun (WGS) entry which is preliminary data.</text>
</comment>
<dbReference type="NCBIfam" id="TIGR01182">
    <property type="entry name" value="eda"/>
    <property type="match status" value="1"/>
</dbReference>
<comment type="subunit">
    <text evidence="4">Homotrimer.</text>
</comment>
<dbReference type="GO" id="GO:0008700">
    <property type="term" value="F:(R,S)-4-hydroxy-2-oxoglutarate aldolase activity"/>
    <property type="evidence" value="ECO:0007669"/>
    <property type="project" value="UniProtKB-EC"/>
</dbReference>